<name>A0A370CJ85_9COXI</name>
<dbReference type="Proteomes" id="UP000226429">
    <property type="component" value="Unassembled WGS sequence"/>
</dbReference>
<dbReference type="AlphaFoldDB" id="A0A370CJ85"/>
<feature type="transmembrane region" description="Helical" evidence="1">
    <location>
        <begin position="338"/>
        <end position="363"/>
    </location>
</feature>
<feature type="transmembrane region" description="Helical" evidence="1">
    <location>
        <begin position="470"/>
        <end position="492"/>
    </location>
</feature>
<sequence>MPSDNIPRASLAACENALLKGNYDKFLQQARLVGTPLKEEWNSQFAKNSEKNKFTSNPKFKKILVEKIESWSFNPIDSDGISSLKTKLFNLQTFLVVWDDPGLSREAESEATTENKNKQIRQSIKHKTNIDKDVRYAIKITLLTLSLALRIQADEYFCHDNAYKKAGNYNEEYYKEYGKEFGKIKHDRLTSFKEITTSEGLLEFVSDCTPKLNSTDETTKEEQTSTQEIEKIAHAISSFQTPTKKKKALKYLGIFIAWIASLAAGISTGGAVYLLFPTLLVPAIIAGVFIFAVGYSANFRFFSQNLPNFLLSLVKKGGPTELINPEGKREQLSPVKRYLLLPLALLASLTVGIAGAALTYTAILSFVSSVLPMLAIFWPPLPIVIVAILALSVLVVLGVSTFNAIIEMLKKPLPSLKDLKDTILRVKFSQLSARQIFSHVILALLIPLALFGLVYFRITAGVDLSTLTGLVSAVVISVAAFVAQIAFTVLSINKLKEVLARLFDSAPIQTENPATTVHKSTYSRIKSSLSSIFATICLVSNAIGNAVLVYTGSVLSILGAIACALNSLAGNIPEQNRNQAERATANEAIANKLIELKKEGLDNTASKTNLVLVNDEPLNQDNTILGTKKSDCFAGGNITYRPFFITDPNSNAPVKMENKNAMVGCCSVRS</sequence>
<keyword evidence="1" id="KW-0812">Transmembrane</keyword>
<keyword evidence="1" id="KW-1133">Transmembrane helix</keyword>
<feature type="transmembrane region" description="Helical" evidence="1">
    <location>
        <begin position="383"/>
        <end position="406"/>
    </location>
</feature>
<evidence type="ECO:0000313" key="3">
    <source>
        <dbReference type="Proteomes" id="UP000226429"/>
    </source>
</evidence>
<protein>
    <submittedName>
        <fullName evidence="2">Uncharacterized protein</fullName>
    </submittedName>
</protein>
<proteinExistence type="predicted"/>
<feature type="transmembrane region" description="Helical" evidence="1">
    <location>
        <begin position="272"/>
        <end position="295"/>
    </location>
</feature>
<reference evidence="2 3" key="1">
    <citation type="journal article" date="2017" name="Int. J. Syst. Evol. Microbiol.">
        <title>Aquarickettsiella crustaci n. gen. n. sp. (Gammaproteobacteria: Legionellales: Coxiellaceae); a bacterial pathogen of the freshwater crustacean: Gammarus fossarum (Malacostraca: Amphipoda).</title>
        <authorList>
            <person name="Bojko J."/>
            <person name="Dunn A.M."/>
            <person name="Stebbing P.D."/>
            <person name="Van Aerle R."/>
            <person name="Bacela-Spychalska K."/>
            <person name="Bean T.P."/>
            <person name="Stentiford G.D."/>
        </authorList>
    </citation>
    <scope>NUCLEOTIDE SEQUENCE [LARGE SCALE GENOMIC DNA]</scope>
    <source>
        <strain evidence="2">RA15029</strain>
    </source>
</reference>
<reference evidence="2 3" key="2">
    <citation type="journal article" date="2018" name="J. Invertebr. Pathol.">
        <title>'Candidatus Aquirickettsiella gammari' (Gammaproteobacteria: Legionellales: Coxiellaceae): A bacterial pathogen of the freshwater crustacean Gammarus fossarum (Malacostraca: Amphipoda).</title>
        <authorList>
            <person name="Bojko J."/>
            <person name="Dunn A.M."/>
            <person name="Stebbing P.D."/>
            <person name="van Aerle R."/>
            <person name="Bacela-Spychalska K."/>
            <person name="Bean T.P."/>
            <person name="Urrutia A."/>
            <person name="Stentiford G.D."/>
        </authorList>
    </citation>
    <scope>NUCLEOTIDE SEQUENCE [LARGE SCALE GENOMIC DNA]</scope>
    <source>
        <strain evidence="2">RA15029</strain>
    </source>
</reference>
<feature type="transmembrane region" description="Helical" evidence="1">
    <location>
        <begin position="248"/>
        <end position="266"/>
    </location>
</feature>
<evidence type="ECO:0000313" key="2">
    <source>
        <dbReference type="EMBL" id="RDH40853.1"/>
    </source>
</evidence>
<evidence type="ECO:0000256" key="1">
    <source>
        <dbReference type="SAM" id="Phobius"/>
    </source>
</evidence>
<keyword evidence="1" id="KW-0472">Membrane</keyword>
<comment type="caution">
    <text evidence="2">The sequence shown here is derived from an EMBL/GenBank/DDBJ whole genome shotgun (WGS) entry which is preliminary data.</text>
</comment>
<organism evidence="2 3">
    <name type="scientific">Candidatus Aquirickettsiella gammari</name>
    <dbReference type="NCBI Taxonomy" id="2016198"/>
    <lineage>
        <taxon>Bacteria</taxon>
        <taxon>Pseudomonadati</taxon>
        <taxon>Pseudomonadota</taxon>
        <taxon>Gammaproteobacteria</taxon>
        <taxon>Legionellales</taxon>
        <taxon>Coxiellaceae</taxon>
        <taxon>Candidatus Aquirickettsiella</taxon>
    </lineage>
</organism>
<feature type="transmembrane region" description="Helical" evidence="1">
    <location>
        <begin position="436"/>
        <end position="458"/>
    </location>
</feature>
<keyword evidence="3" id="KW-1185">Reference proteome</keyword>
<feature type="transmembrane region" description="Helical" evidence="1">
    <location>
        <begin position="529"/>
        <end position="548"/>
    </location>
</feature>
<accession>A0A370CJ85</accession>
<dbReference type="EMBL" id="NMOS02000003">
    <property type="protein sequence ID" value="RDH40853.1"/>
    <property type="molecule type" value="Genomic_DNA"/>
</dbReference>
<gene>
    <name evidence="2" type="ORF">CFE62_001610</name>
</gene>